<dbReference type="Proteomes" id="UP000245217">
    <property type="component" value="Unassembled WGS sequence"/>
</dbReference>
<evidence type="ECO:0000313" key="4">
    <source>
        <dbReference type="Proteomes" id="UP000245059"/>
    </source>
</evidence>
<evidence type="ECO:0000313" key="3">
    <source>
        <dbReference type="EMBL" id="PWD93002.1"/>
    </source>
</evidence>
<comment type="caution">
    <text evidence="2">The sequence shown here is derived from an EMBL/GenBank/DDBJ whole genome shotgun (WGS) entry which is preliminary data.</text>
</comment>
<evidence type="ECO:0000313" key="5">
    <source>
        <dbReference type="Proteomes" id="UP000245217"/>
    </source>
</evidence>
<keyword evidence="1" id="KW-0812">Transmembrane</keyword>
<name>A0A2U2AST7_9GAMM</name>
<dbReference type="RefSeq" id="WP_109201326.1">
    <property type="nucleotide sequence ID" value="NZ_QEWS01000012.1"/>
</dbReference>
<dbReference type="EMBL" id="QEWV01000003">
    <property type="protein sequence ID" value="PWD93002.1"/>
    <property type="molecule type" value="Genomic_DNA"/>
</dbReference>
<feature type="transmembrane region" description="Helical" evidence="1">
    <location>
        <begin position="20"/>
        <end position="41"/>
    </location>
</feature>
<dbReference type="EMBL" id="QEWW01000001">
    <property type="protein sequence ID" value="PWD87799.1"/>
    <property type="molecule type" value="Genomic_DNA"/>
</dbReference>
<accession>A0A2U2AST7</accession>
<keyword evidence="1" id="KW-1133">Transmembrane helix</keyword>
<protein>
    <submittedName>
        <fullName evidence="2">Uncharacterized protein</fullName>
    </submittedName>
</protein>
<evidence type="ECO:0000313" key="2">
    <source>
        <dbReference type="EMBL" id="PWD87799.1"/>
    </source>
</evidence>
<organism evidence="2 4">
    <name type="scientific">Ignatzschineria cameli</name>
    <dbReference type="NCBI Taxonomy" id="2182793"/>
    <lineage>
        <taxon>Bacteria</taxon>
        <taxon>Pseudomonadati</taxon>
        <taxon>Pseudomonadota</taxon>
        <taxon>Gammaproteobacteria</taxon>
        <taxon>Cardiobacteriales</taxon>
        <taxon>Ignatzschineriaceae</taxon>
        <taxon>Ignatzschineria</taxon>
    </lineage>
</organism>
<proteinExistence type="predicted"/>
<dbReference type="OrthoDB" id="9885642at2"/>
<dbReference type="AlphaFoldDB" id="A0A2U2AST7"/>
<keyword evidence="1" id="KW-0472">Membrane</keyword>
<evidence type="ECO:0000256" key="1">
    <source>
        <dbReference type="SAM" id="Phobius"/>
    </source>
</evidence>
<reference evidence="4 5" key="2">
    <citation type="submission" date="2018-05" db="EMBL/GenBank/DDBJ databases">
        <title>Ignatzschineria dubaiensis sp. nov., isolated from necrotic foot tissues of dromedaries (Camelus dromedarius) and associated maggots in Dubai, United Arab Emirates.</title>
        <authorList>
            <person name="Tsang C.C."/>
            <person name="Tang J.Y.M."/>
            <person name="Fong J.Y.H."/>
            <person name="Kinne J."/>
            <person name="Lee H.H."/>
            <person name="Joseph M."/>
            <person name="Jose S."/>
            <person name="Schuster R.K."/>
            <person name="Tang Y."/>
            <person name="Sivakumar S."/>
            <person name="Chen J.H.K."/>
            <person name="Teng J.L.L."/>
            <person name="Lau S.K.P."/>
            <person name="Wernery U."/>
            <person name="Woo P.C.Y."/>
        </authorList>
    </citation>
    <scope>NUCLEOTIDE SEQUENCE [LARGE SCALE GENOMIC DNA]</scope>
    <source>
        <strain evidence="4">UAE-HKU57</strain>
        <strain evidence="5">UAE-HKU58</strain>
    </source>
</reference>
<dbReference type="Proteomes" id="UP000245059">
    <property type="component" value="Unassembled WGS sequence"/>
</dbReference>
<reference evidence="2" key="1">
    <citation type="journal article" date="2018" name="Genome Announc.">
        <title>Ignatzschineria cameli sp. nov., isolated from necrotic foot tissue of dromedaries (Camelus dromedarius) and associated maggots (Wohlfahrtia species) in Dubai.</title>
        <authorList>
            <person name="Tsang C.C."/>
            <person name="Tang J.Y."/>
            <person name="Fong J.Y."/>
            <person name="Kinne J."/>
            <person name="Lee H.H."/>
            <person name="Joseph M."/>
            <person name="Jose S."/>
            <person name="Schuster R.K."/>
            <person name="Tang Y."/>
            <person name="Sivakumar S."/>
            <person name="Chen J.H."/>
            <person name="Teng J.L."/>
            <person name="Lau S.K."/>
            <person name="Wernery U."/>
            <person name="Woo P.C."/>
        </authorList>
    </citation>
    <scope>NUCLEOTIDE SEQUENCE</scope>
    <source>
        <strain evidence="2">UAE-HKU57</strain>
        <strain evidence="3">UAE-HKU58</strain>
    </source>
</reference>
<gene>
    <name evidence="2" type="ORF">DC077_00500</name>
    <name evidence="3" type="ORF">DC078_04070</name>
</gene>
<sequence>MPFDRNLPQYQAPKGIKHQLGKWVGAILLIFLLLFIMNYLVKENVAQLIERQIEQPQNNAKEEKPLADPSI</sequence>
<keyword evidence="5" id="KW-1185">Reference proteome</keyword>